<organism evidence="5 6">
    <name type="scientific">Biformimicrobium ophioploci</name>
    <dbReference type="NCBI Taxonomy" id="3036711"/>
    <lineage>
        <taxon>Bacteria</taxon>
        <taxon>Pseudomonadati</taxon>
        <taxon>Pseudomonadota</taxon>
        <taxon>Gammaproteobacteria</taxon>
        <taxon>Cellvibrionales</taxon>
        <taxon>Microbulbiferaceae</taxon>
        <taxon>Biformimicrobium</taxon>
    </lineage>
</organism>
<name>A0ABQ6LZT6_9GAMM</name>
<dbReference type="InterPro" id="IPR043129">
    <property type="entry name" value="ATPase_NBD"/>
</dbReference>
<evidence type="ECO:0000313" key="5">
    <source>
        <dbReference type="EMBL" id="GMG87610.1"/>
    </source>
</evidence>
<dbReference type="PANTHER" id="PTHR11735">
    <property type="entry name" value="TRNA N6-ADENOSINE THREONYLCARBAMOYLTRANSFERASE"/>
    <property type="match status" value="1"/>
</dbReference>
<dbReference type="Gene3D" id="3.30.420.40">
    <property type="match status" value="2"/>
</dbReference>
<dbReference type="InterPro" id="IPR000905">
    <property type="entry name" value="Gcp-like_dom"/>
</dbReference>
<comment type="caution">
    <text evidence="5">The sequence shown here is derived from an EMBL/GenBank/DDBJ whole genome shotgun (WGS) entry which is preliminary data.</text>
</comment>
<dbReference type="Proteomes" id="UP001224392">
    <property type="component" value="Unassembled WGS sequence"/>
</dbReference>
<dbReference type="PANTHER" id="PTHR11735:SF11">
    <property type="entry name" value="TRNA THREONYLCARBAMOYLADENOSINE BIOSYNTHESIS PROTEIN TSAB"/>
    <property type="match status" value="1"/>
</dbReference>
<dbReference type="EMBL" id="BSYJ01000003">
    <property type="protein sequence ID" value="GMG87610.1"/>
    <property type="molecule type" value="Genomic_DNA"/>
</dbReference>
<dbReference type="Pfam" id="PF00814">
    <property type="entry name" value="TsaD"/>
    <property type="match status" value="1"/>
</dbReference>
<feature type="domain" description="Gcp-like" evidence="4">
    <location>
        <begin position="32"/>
        <end position="152"/>
    </location>
</feature>
<evidence type="ECO:0000256" key="1">
    <source>
        <dbReference type="ARBA" id="ARBA00010493"/>
    </source>
</evidence>
<proteinExistence type="inferred from homology"/>
<evidence type="ECO:0000313" key="6">
    <source>
        <dbReference type="Proteomes" id="UP001224392"/>
    </source>
</evidence>
<evidence type="ECO:0000256" key="2">
    <source>
        <dbReference type="ARBA" id="ARBA00019012"/>
    </source>
</evidence>
<dbReference type="InterPro" id="IPR022496">
    <property type="entry name" value="T6A_TsaB"/>
</dbReference>
<dbReference type="SUPFAM" id="SSF53067">
    <property type="entry name" value="Actin-like ATPase domain"/>
    <property type="match status" value="2"/>
</dbReference>
<accession>A0ABQ6LZT6</accession>
<gene>
    <name evidence="5" type="primary">tsaB</name>
    <name evidence="5" type="ORF">MNKW57_19310</name>
</gene>
<protein>
    <recommendedName>
        <fullName evidence="2">tRNA threonylcarbamoyladenosine biosynthesis protein TsaB</fullName>
    </recommendedName>
    <alternativeName>
        <fullName evidence="3">t(6)A37 threonylcarbamoyladenosine biosynthesis protein TsaB</fullName>
    </alternativeName>
</protein>
<reference evidence="5 6" key="1">
    <citation type="submission" date="2023-04" db="EMBL/GenBank/DDBJ databases">
        <title>Marinobulbifer ophiurae gen. nov., sp. Nov., isolate from tissue of brittle star Ophioplocus japonicus.</title>
        <authorList>
            <person name="Kawano K."/>
            <person name="Sawayama S."/>
            <person name="Nakagawa S."/>
        </authorList>
    </citation>
    <scope>NUCLEOTIDE SEQUENCE [LARGE SCALE GENOMIC DNA]</scope>
    <source>
        <strain evidence="5 6">NKW57</strain>
    </source>
</reference>
<dbReference type="CDD" id="cd24032">
    <property type="entry name" value="ASKHA_NBD_TsaB"/>
    <property type="match status" value="1"/>
</dbReference>
<sequence length="243" mass="25494">MKILAIDSSSGACSVALLDGEAVTERFSAELRDHTRRILPMVDELLAGAGLKLSDLDAFAVGRGPGSFTGIRIAISCIQGLAFACSKPVVPVSSLAALARGARRRNLAPADAVVVPALDARMQEVYCAAYDGQELSAIAADGVMAPERAAELVSRLSAEGRPVVGVGPGWNYPALSALGSDPLAGAAQVLSHVDVDIHAEDVARLAAELFQAGEHVQADALEPAYVRTEISWKKRERIRQKGD</sequence>
<evidence type="ECO:0000259" key="4">
    <source>
        <dbReference type="Pfam" id="PF00814"/>
    </source>
</evidence>
<evidence type="ECO:0000256" key="3">
    <source>
        <dbReference type="ARBA" id="ARBA00032446"/>
    </source>
</evidence>
<keyword evidence="6" id="KW-1185">Reference proteome</keyword>
<dbReference type="RefSeq" id="WP_285764228.1">
    <property type="nucleotide sequence ID" value="NZ_BSYJ01000003.1"/>
</dbReference>
<dbReference type="NCBIfam" id="TIGR03725">
    <property type="entry name" value="T6A_YeaZ"/>
    <property type="match status" value="1"/>
</dbReference>
<comment type="similarity">
    <text evidence="1">Belongs to the KAE1 / TsaD family. TsaB subfamily.</text>
</comment>